<dbReference type="InterPro" id="IPR000711">
    <property type="entry name" value="ATPase_OSCP/dsu"/>
</dbReference>
<evidence type="ECO:0000256" key="7">
    <source>
        <dbReference type="HAMAP-Rule" id="MF_01416"/>
    </source>
</evidence>
<evidence type="ECO:0000256" key="1">
    <source>
        <dbReference type="ARBA" id="ARBA00004370"/>
    </source>
</evidence>
<gene>
    <name evidence="7" type="primary">atpH</name>
    <name evidence="8" type="ORF">C8P68_106298</name>
</gene>
<protein>
    <recommendedName>
        <fullName evidence="7">ATP synthase subunit delta</fullName>
    </recommendedName>
    <alternativeName>
        <fullName evidence="7">ATP synthase F(1) sector subunit delta</fullName>
    </alternativeName>
    <alternativeName>
        <fullName evidence="7">F-type ATPase subunit delta</fullName>
        <shortName evidence="7">F-ATPase subunit delta</shortName>
    </alternativeName>
</protein>
<organism evidence="8 9">
    <name type="scientific">Mucilaginibacter yixingensis</name>
    <dbReference type="NCBI Taxonomy" id="1295612"/>
    <lineage>
        <taxon>Bacteria</taxon>
        <taxon>Pseudomonadati</taxon>
        <taxon>Bacteroidota</taxon>
        <taxon>Sphingobacteriia</taxon>
        <taxon>Sphingobacteriales</taxon>
        <taxon>Sphingobacteriaceae</taxon>
        <taxon>Mucilaginibacter</taxon>
    </lineage>
</organism>
<evidence type="ECO:0000256" key="6">
    <source>
        <dbReference type="ARBA" id="ARBA00023310"/>
    </source>
</evidence>
<dbReference type="GO" id="GO:0046933">
    <property type="term" value="F:proton-transporting ATP synthase activity, rotational mechanism"/>
    <property type="evidence" value="ECO:0007669"/>
    <property type="project" value="UniProtKB-UniRule"/>
</dbReference>
<reference evidence="8 9" key="1">
    <citation type="submission" date="2018-04" db="EMBL/GenBank/DDBJ databases">
        <title>Genomic Encyclopedia of Archaeal and Bacterial Type Strains, Phase II (KMG-II): from individual species to whole genera.</title>
        <authorList>
            <person name="Goeker M."/>
        </authorList>
    </citation>
    <scope>NUCLEOTIDE SEQUENCE [LARGE SCALE GENOMIC DNA]</scope>
    <source>
        <strain evidence="8 9">DSM 26809</strain>
    </source>
</reference>
<evidence type="ECO:0000256" key="4">
    <source>
        <dbReference type="ARBA" id="ARBA00023065"/>
    </source>
</evidence>
<comment type="subcellular location">
    <subcellularLocation>
        <location evidence="7">Cell membrane</location>
        <topology evidence="7">Peripheral membrane protein</topology>
    </subcellularLocation>
    <subcellularLocation>
        <location evidence="1">Membrane</location>
    </subcellularLocation>
</comment>
<comment type="caution">
    <text evidence="8">The sequence shown here is derived from an EMBL/GenBank/DDBJ whole genome shotgun (WGS) entry which is preliminary data.</text>
</comment>
<evidence type="ECO:0000256" key="2">
    <source>
        <dbReference type="ARBA" id="ARBA00022448"/>
    </source>
</evidence>
<dbReference type="NCBIfam" id="TIGR01145">
    <property type="entry name" value="ATP_synt_delta"/>
    <property type="match status" value="1"/>
</dbReference>
<keyword evidence="2 7" id="KW-0813">Transport</keyword>
<keyword evidence="6 7" id="KW-0066">ATP synthesis</keyword>
<dbReference type="Pfam" id="PF00213">
    <property type="entry name" value="OSCP"/>
    <property type="match status" value="1"/>
</dbReference>
<dbReference type="SUPFAM" id="SSF47928">
    <property type="entry name" value="N-terminal domain of the delta subunit of the F1F0-ATP synthase"/>
    <property type="match status" value="1"/>
</dbReference>
<dbReference type="HAMAP" id="MF_01416">
    <property type="entry name" value="ATP_synth_delta_bact"/>
    <property type="match status" value="1"/>
</dbReference>
<keyword evidence="9" id="KW-1185">Reference proteome</keyword>
<comment type="function">
    <text evidence="7">This protein is part of the stalk that links CF(0) to CF(1). It either transmits conformational changes from CF(0) to CF(1) or is implicated in proton conduction.</text>
</comment>
<dbReference type="GO" id="GO:0005886">
    <property type="term" value="C:plasma membrane"/>
    <property type="evidence" value="ECO:0007669"/>
    <property type="project" value="UniProtKB-SubCell"/>
</dbReference>
<proteinExistence type="inferred from homology"/>
<name>A0A2T5J7G1_9SPHI</name>
<dbReference type="RefSeq" id="WP_107829984.1">
    <property type="nucleotide sequence ID" value="NZ_CP160205.1"/>
</dbReference>
<comment type="similarity">
    <text evidence="7">Belongs to the ATPase delta chain family.</text>
</comment>
<dbReference type="Gene3D" id="1.10.520.20">
    <property type="entry name" value="N-terminal domain of the delta subunit of the F1F0-ATP synthase"/>
    <property type="match status" value="1"/>
</dbReference>
<dbReference type="OrthoDB" id="9802471at2"/>
<dbReference type="Proteomes" id="UP000244168">
    <property type="component" value="Unassembled WGS sequence"/>
</dbReference>
<accession>A0A2T5J7G1</accession>
<dbReference type="EMBL" id="QAOQ01000006">
    <property type="protein sequence ID" value="PTQ95083.1"/>
    <property type="molecule type" value="Genomic_DNA"/>
</dbReference>
<dbReference type="AlphaFoldDB" id="A0A2T5J7G1"/>
<keyword evidence="3 7" id="KW-0375">Hydrogen ion transport</keyword>
<evidence type="ECO:0000256" key="3">
    <source>
        <dbReference type="ARBA" id="ARBA00022781"/>
    </source>
</evidence>
<sequence length="182" mass="19776">MSELTVATRYAKSLIDLATEQKALELVKTDMDAFVKTVRNSTELQAVLANPIIAHDKKKKILDALFAAGFNKTTAAFLRIMVDKGRAGILFVTAQEFVNQYNVIKNIIKATVVSAAPLSEENKKQLTAEVQTITGGTVVLQAKVDPSLIGGFVLSVGDRQIDTSVLASLKRIKKDFAQKVVL</sequence>
<keyword evidence="5 7" id="KW-0472">Membrane</keyword>
<keyword evidence="7" id="KW-1003">Cell membrane</keyword>
<comment type="function">
    <text evidence="7">F(1)F(0) ATP synthase produces ATP from ADP in the presence of a proton or sodium gradient. F-type ATPases consist of two structural domains, F(1) containing the extramembraneous catalytic core and F(0) containing the membrane proton channel, linked together by a central stalk and a peripheral stalk. During catalysis, ATP synthesis in the catalytic domain of F(1) is coupled via a rotary mechanism of the central stalk subunits to proton translocation.</text>
</comment>
<keyword evidence="4 7" id="KW-0406">Ion transport</keyword>
<dbReference type="GO" id="GO:0045259">
    <property type="term" value="C:proton-transporting ATP synthase complex"/>
    <property type="evidence" value="ECO:0007669"/>
    <property type="project" value="UniProtKB-KW"/>
</dbReference>
<dbReference type="PRINTS" id="PR00125">
    <property type="entry name" value="ATPASEDELTA"/>
</dbReference>
<evidence type="ECO:0000313" key="9">
    <source>
        <dbReference type="Proteomes" id="UP000244168"/>
    </source>
</evidence>
<keyword evidence="7" id="KW-0139">CF(1)</keyword>
<dbReference type="PANTHER" id="PTHR11910">
    <property type="entry name" value="ATP SYNTHASE DELTA CHAIN"/>
    <property type="match status" value="1"/>
</dbReference>
<evidence type="ECO:0000313" key="8">
    <source>
        <dbReference type="EMBL" id="PTQ95083.1"/>
    </source>
</evidence>
<evidence type="ECO:0000256" key="5">
    <source>
        <dbReference type="ARBA" id="ARBA00023136"/>
    </source>
</evidence>
<dbReference type="InterPro" id="IPR026015">
    <property type="entry name" value="ATP_synth_OSCP/delta_N_sf"/>
</dbReference>